<dbReference type="Gene3D" id="3.40.50.620">
    <property type="entry name" value="HUPs"/>
    <property type="match status" value="1"/>
</dbReference>
<proteinExistence type="predicted"/>
<evidence type="ECO:0000259" key="1">
    <source>
        <dbReference type="Pfam" id="PF02698"/>
    </source>
</evidence>
<organism evidence="2 3">
    <name type="scientific">Crassostrea virginica</name>
    <name type="common">Eastern oyster</name>
    <dbReference type="NCBI Taxonomy" id="6565"/>
    <lineage>
        <taxon>Eukaryota</taxon>
        <taxon>Metazoa</taxon>
        <taxon>Spiralia</taxon>
        <taxon>Lophotrochozoa</taxon>
        <taxon>Mollusca</taxon>
        <taxon>Bivalvia</taxon>
        <taxon>Autobranchia</taxon>
        <taxon>Pteriomorphia</taxon>
        <taxon>Ostreida</taxon>
        <taxon>Ostreoidea</taxon>
        <taxon>Ostreidae</taxon>
        <taxon>Crassostrea</taxon>
    </lineage>
</organism>
<sequence length="265" mass="30708">MNNFQFHSVQLLKPKKVRHFSRLLHTTIVLSRKLHSSKDSTFIPDNHILLAKKIWDYLKLEHRITKSDVIVVLGNHDLRTAQRGAELWLQGMAPWILFSGREGANTRGKWEKSEAEVFREVAESLGVNRNKILLEPNATNTGENIKFSHRVLQQMNLLPEEKIILVQMPYMERRTYATFMKQWPGFSEAPDLQVLVTSPQIPMLDYPSEEVGSLRDVISAMIGCLYRIQLYPLKGFQIHQTIPTNVLQSYQLLLKTNMYNDHISN</sequence>
<dbReference type="GO" id="GO:0005886">
    <property type="term" value="C:plasma membrane"/>
    <property type="evidence" value="ECO:0007669"/>
    <property type="project" value="TreeGrafter"/>
</dbReference>
<keyword evidence="2" id="KW-1185">Reference proteome</keyword>
<dbReference type="InterPro" id="IPR051599">
    <property type="entry name" value="Cell_Envelope_Assoc"/>
</dbReference>
<feature type="domain" description="DUF218" evidence="1">
    <location>
        <begin position="68"/>
        <end position="186"/>
    </location>
</feature>
<dbReference type="AlphaFoldDB" id="A0A8B8EIW2"/>
<dbReference type="InterPro" id="IPR003848">
    <property type="entry name" value="DUF218"/>
</dbReference>
<protein>
    <submittedName>
        <fullName evidence="3">Uncharacterized protein LOC111134640</fullName>
    </submittedName>
</protein>
<accession>A0A8B8EIW2</accession>
<name>A0A8B8EIW2_CRAVI</name>
<dbReference type="InterPro" id="IPR014729">
    <property type="entry name" value="Rossmann-like_a/b/a_fold"/>
</dbReference>
<reference evidence="3" key="1">
    <citation type="submission" date="2025-08" db="UniProtKB">
        <authorList>
            <consortium name="RefSeq"/>
        </authorList>
    </citation>
    <scope>IDENTIFICATION</scope>
    <source>
        <tissue evidence="3">Whole sample</tissue>
    </source>
</reference>
<dbReference type="CDD" id="cd06259">
    <property type="entry name" value="YdcF-like"/>
    <property type="match status" value="1"/>
</dbReference>
<evidence type="ECO:0000313" key="2">
    <source>
        <dbReference type="Proteomes" id="UP000694844"/>
    </source>
</evidence>
<dbReference type="Pfam" id="PF02698">
    <property type="entry name" value="DUF218"/>
    <property type="match status" value="1"/>
</dbReference>
<dbReference type="GeneID" id="111134640"/>
<dbReference type="KEGG" id="cvn:111134640"/>
<dbReference type="RefSeq" id="XP_022339576.1">
    <property type="nucleotide sequence ID" value="XM_022483868.1"/>
</dbReference>
<dbReference type="Proteomes" id="UP000694844">
    <property type="component" value="Chromosome 5"/>
</dbReference>
<dbReference type="OrthoDB" id="17725at2759"/>
<gene>
    <name evidence="3" type="primary">LOC111134640</name>
</gene>
<dbReference type="PANTHER" id="PTHR30336">
    <property type="entry name" value="INNER MEMBRANE PROTEIN, PROBABLE PERMEASE"/>
    <property type="match status" value="1"/>
</dbReference>
<dbReference type="PANTHER" id="PTHR30336:SF20">
    <property type="entry name" value="DUF218 DOMAIN-CONTAINING PROTEIN"/>
    <property type="match status" value="1"/>
</dbReference>
<evidence type="ECO:0000313" key="3">
    <source>
        <dbReference type="RefSeq" id="XP_022339576.1"/>
    </source>
</evidence>